<evidence type="ECO:0000313" key="5">
    <source>
        <dbReference type="Proteomes" id="UP000265020"/>
    </source>
</evidence>
<name>A0A3Q2E7Z9_CYPVA</name>
<sequence length="1002" mass="112962">MGSEKMLEMATLGRPFSLGMLYDRRQDILIPGLTLWDCDGLEKDKTENSQPNSEFEIVASESIEDKISALNVEASLKASFLGGLVKVEGSAKYLNDQRTSKNQARVTLKYKTTTKFQALSMNHLGRGNVKHPYVFDQKIATHVVAGILYGAQAFFVFEQEKSDTESHQDIQGNLKVMIEKIPCLSIEGKGSLNLEDKDIEKIRKFSCKFHGDFLLEKTPTTFQDAVEVYQSLPKLLGASGENAVPIKVWLLPLTILDSSAAKLVREISVGLIQEVQGVLEELGELEIRCNDAIRNITTQQFPQISKKLKHFKNMCSEFRLGFQQTLAKKLPSIRGGGEEESELIEVLKMKISSPFNGKNLNQWMDCKDREIYILKSFTRKMKNTKIIPSQSSLHEELFSADHALCFVFTSLERHEPYLSAMFNYLKGRTETDESHTYDVEKEQWYLSRSLTDEIRTKVKLFTDFAEANQENTNIKFLAVGLTDNKHEGSTIYLYKDCFPISENFEPPSKPESVTAVDINHASVTLNISPPLFGAKHITSYSVEYCVSGENEWEQKIESITAEITVSHLKPNSEYLFRCRAVTYAGVGPANLISNPIKTLPCSPPEKCQVEPQSSEILVSWEKPAKLGPDVQILSYIVEYANTTNSSNVEDLLWNQTRSRSENAIISGLDHETEYAVRVRCDCGGAGRSKESKIVKACTTKSKCVLLVDYLKNISKKKSQVSNFPSVYQLPLRHDDVDIDGCTRYTFGKESLRPNRTIMLLGATGSGKSALIDGMINYIVGVDWKDSFRFKLINEYSSRCQAYTQTQDVTVYRIYHQDGFKIPYSLTVIDTPGFGNTRGKSTDQEITKKIQRIFSSADGVTEINAIGFVTEACLTCLTATHKYVFNSVLSIFGKDIAENLIMLVTFSDGRKPQVLQPLMAFDVPCPKDDFGFPIHFKFNNSALFAHNKCQEHNAMDDESAEYEDISISEMFWKMEMKNMKKLFAALETMTSTSLLMNKEVLKH</sequence>
<evidence type="ECO:0000259" key="3">
    <source>
        <dbReference type="PROSITE" id="PS50853"/>
    </source>
</evidence>
<dbReference type="Gene3D" id="2.60.40.10">
    <property type="entry name" value="Immunoglobulins"/>
    <property type="match status" value="2"/>
</dbReference>
<evidence type="ECO:0000256" key="1">
    <source>
        <dbReference type="ARBA" id="ARBA00008535"/>
    </source>
</evidence>
<accession>A0A3Q2E7Z9</accession>
<dbReference type="AlphaFoldDB" id="A0A3Q2E7Z9"/>
<dbReference type="STRING" id="28743.ENSCVAP00000028307"/>
<reference evidence="4" key="2">
    <citation type="submission" date="2025-09" db="UniProtKB">
        <authorList>
            <consortium name="Ensembl"/>
        </authorList>
    </citation>
    <scope>IDENTIFICATION</scope>
</reference>
<evidence type="ECO:0000256" key="2">
    <source>
        <dbReference type="ARBA" id="ARBA00022741"/>
    </source>
</evidence>
<dbReference type="InterPro" id="IPR040581">
    <property type="entry name" value="Thioredoxin_11"/>
</dbReference>
<proteinExistence type="inferred from homology"/>
<dbReference type="InterPro" id="IPR027417">
    <property type="entry name" value="P-loop_NTPase"/>
</dbReference>
<dbReference type="SUPFAM" id="SSF52540">
    <property type="entry name" value="P-loop containing nucleoside triphosphate hydrolases"/>
    <property type="match status" value="1"/>
</dbReference>
<dbReference type="GO" id="GO:0005525">
    <property type="term" value="F:GTP binding"/>
    <property type="evidence" value="ECO:0007669"/>
    <property type="project" value="InterPro"/>
</dbReference>
<dbReference type="InterPro" id="IPR036116">
    <property type="entry name" value="FN3_sf"/>
</dbReference>
<dbReference type="Pfam" id="PF04548">
    <property type="entry name" value="AIG1"/>
    <property type="match status" value="1"/>
</dbReference>
<organism evidence="4 5">
    <name type="scientific">Cyprinodon variegatus</name>
    <name type="common">Sheepshead minnow</name>
    <dbReference type="NCBI Taxonomy" id="28743"/>
    <lineage>
        <taxon>Eukaryota</taxon>
        <taxon>Metazoa</taxon>
        <taxon>Chordata</taxon>
        <taxon>Craniata</taxon>
        <taxon>Vertebrata</taxon>
        <taxon>Euteleostomi</taxon>
        <taxon>Actinopterygii</taxon>
        <taxon>Neopterygii</taxon>
        <taxon>Teleostei</taxon>
        <taxon>Neoteleostei</taxon>
        <taxon>Acanthomorphata</taxon>
        <taxon>Ovalentaria</taxon>
        <taxon>Atherinomorphae</taxon>
        <taxon>Cyprinodontiformes</taxon>
        <taxon>Cyprinodontidae</taxon>
        <taxon>Cyprinodon</taxon>
    </lineage>
</organism>
<reference evidence="4" key="1">
    <citation type="submission" date="2025-08" db="UniProtKB">
        <authorList>
            <consortium name="Ensembl"/>
        </authorList>
    </citation>
    <scope>IDENTIFICATION</scope>
</reference>
<dbReference type="InterPro" id="IPR013783">
    <property type="entry name" value="Ig-like_fold"/>
</dbReference>
<dbReference type="OMA" id="FVCKANE"/>
<dbReference type="Proteomes" id="UP000265020">
    <property type="component" value="Unassembled WGS sequence"/>
</dbReference>
<dbReference type="SMART" id="SM00060">
    <property type="entry name" value="FN3"/>
    <property type="match status" value="2"/>
</dbReference>
<keyword evidence="2" id="KW-0547">Nucleotide-binding</keyword>
<dbReference type="Ensembl" id="ENSCVAT00000020106.1">
    <property type="protein sequence ID" value="ENSCVAP00000028307.1"/>
    <property type="gene ID" value="ENSCVAG00000015202.1"/>
</dbReference>
<dbReference type="InterPro" id="IPR003961">
    <property type="entry name" value="FN3_dom"/>
</dbReference>
<keyword evidence="5" id="KW-1185">Reference proteome</keyword>
<dbReference type="Gene3D" id="3.40.50.300">
    <property type="entry name" value="P-loop containing nucleotide triphosphate hydrolases"/>
    <property type="match status" value="1"/>
</dbReference>
<dbReference type="SUPFAM" id="SSF49265">
    <property type="entry name" value="Fibronectin type III"/>
    <property type="match status" value="1"/>
</dbReference>
<dbReference type="CDD" id="cd00063">
    <property type="entry name" value="FN3"/>
    <property type="match status" value="2"/>
</dbReference>
<protein>
    <recommendedName>
        <fullName evidence="3">Fibronectin type-III domain-containing protein</fullName>
    </recommendedName>
</protein>
<dbReference type="Pfam" id="PF00041">
    <property type="entry name" value="fn3"/>
    <property type="match status" value="2"/>
</dbReference>
<feature type="domain" description="Fibronectin type-III" evidence="3">
    <location>
        <begin position="603"/>
        <end position="702"/>
    </location>
</feature>
<dbReference type="InterPro" id="IPR052090">
    <property type="entry name" value="Cytolytic_pore-forming_toxin"/>
</dbReference>
<dbReference type="GeneTree" id="ENSGT00390000014380"/>
<dbReference type="InterPro" id="IPR006703">
    <property type="entry name" value="G_AIG1"/>
</dbReference>
<comment type="similarity">
    <text evidence="1">Belongs to the TRAFAC class TrmE-Era-EngA-EngB-Septin-like GTPase superfamily. AIG1/Toc34/Toc159-like paraseptin GTPase family. IAN subfamily.</text>
</comment>
<evidence type="ECO:0000313" key="4">
    <source>
        <dbReference type="Ensembl" id="ENSCVAP00000028307.1"/>
    </source>
</evidence>
<dbReference type="Pfam" id="PF21109">
    <property type="entry name" value="Stonustoxin_helical"/>
    <property type="match status" value="1"/>
</dbReference>
<dbReference type="Pfam" id="PF18078">
    <property type="entry name" value="Thioredoxin_11"/>
    <property type="match status" value="1"/>
</dbReference>
<dbReference type="PROSITE" id="PS50853">
    <property type="entry name" value="FN3"/>
    <property type="match status" value="2"/>
</dbReference>
<dbReference type="PANTHER" id="PTHR31594">
    <property type="entry name" value="AIG1-TYPE G DOMAIN-CONTAINING PROTEIN"/>
    <property type="match status" value="1"/>
</dbReference>
<dbReference type="PANTHER" id="PTHR31594:SF16">
    <property type="entry name" value="SI:CH211-281L24.3"/>
    <property type="match status" value="1"/>
</dbReference>
<dbReference type="InterPro" id="IPR048997">
    <property type="entry name" value="Stonustoxin-like_helical"/>
</dbReference>
<feature type="domain" description="Fibronectin type-III" evidence="3">
    <location>
        <begin position="506"/>
        <end position="601"/>
    </location>
</feature>